<keyword evidence="1" id="KW-0812">Transmembrane</keyword>
<proteinExistence type="predicted"/>
<comment type="caution">
    <text evidence="2">The sequence shown here is derived from an EMBL/GenBank/DDBJ whole genome shotgun (WGS) entry which is preliminary data.</text>
</comment>
<accession>A0A3M2LVA7</accession>
<keyword evidence="1" id="KW-1133">Transmembrane helix</keyword>
<keyword evidence="3" id="KW-1185">Reference proteome</keyword>
<dbReference type="Proteomes" id="UP000282674">
    <property type="component" value="Unassembled WGS sequence"/>
</dbReference>
<sequence length="284" mass="30227">MSTAVGRSAPPVTRRYSAADPRVRFRDLVAAEWIKLRSLRSTWWVLGLGVLLLLLAAAQKSIGDYDVWPTFRARERADFDPMSPAFSQMSAVLLVVGSGVVGALTLVGEYATGLVRTTFTAVPARHRVVLAKIAVVTAVMLAVGAFVALSTFAVSQAILSGRGIALSLDDPGVPRVLAANALLAPLAALAGMGIGALLRHTAGTVVAVIGLLVILPMMVKPNVHQWANDLYMCLPFYDWALCLSQRHPRVNPALPTVTVSWLVFAAWAVASAAVAVAVVRRRDV</sequence>
<dbReference type="OrthoDB" id="3480265at2"/>
<dbReference type="PANTHER" id="PTHR37305">
    <property type="entry name" value="INTEGRAL MEMBRANE PROTEIN-RELATED"/>
    <property type="match status" value="1"/>
</dbReference>
<dbReference type="RefSeq" id="WP_122197109.1">
    <property type="nucleotide sequence ID" value="NZ_JBHSKC010000007.1"/>
</dbReference>
<name>A0A3M2LVA7_9ACTN</name>
<gene>
    <name evidence="2" type="ORF">EBO15_26225</name>
</gene>
<dbReference type="AlphaFoldDB" id="A0A3M2LVA7"/>
<evidence type="ECO:0000313" key="2">
    <source>
        <dbReference type="EMBL" id="RMI40493.1"/>
    </source>
</evidence>
<feature type="transmembrane region" description="Helical" evidence="1">
    <location>
        <begin position="173"/>
        <end position="194"/>
    </location>
</feature>
<feature type="transmembrane region" description="Helical" evidence="1">
    <location>
        <begin position="85"/>
        <end position="108"/>
    </location>
</feature>
<feature type="transmembrane region" description="Helical" evidence="1">
    <location>
        <begin position="201"/>
        <end position="219"/>
    </location>
</feature>
<dbReference type="EMBL" id="RFFG01000053">
    <property type="protein sequence ID" value="RMI40493.1"/>
    <property type="molecule type" value="Genomic_DNA"/>
</dbReference>
<feature type="transmembrane region" description="Helical" evidence="1">
    <location>
        <begin position="43"/>
        <end position="62"/>
    </location>
</feature>
<feature type="transmembrane region" description="Helical" evidence="1">
    <location>
        <begin position="129"/>
        <end position="153"/>
    </location>
</feature>
<feature type="transmembrane region" description="Helical" evidence="1">
    <location>
        <begin position="259"/>
        <end position="279"/>
    </location>
</feature>
<keyword evidence="1" id="KW-0472">Membrane</keyword>
<organism evidence="2 3">
    <name type="scientific">Actinomadura harenae</name>
    <dbReference type="NCBI Taxonomy" id="2483351"/>
    <lineage>
        <taxon>Bacteria</taxon>
        <taxon>Bacillati</taxon>
        <taxon>Actinomycetota</taxon>
        <taxon>Actinomycetes</taxon>
        <taxon>Streptosporangiales</taxon>
        <taxon>Thermomonosporaceae</taxon>
        <taxon>Actinomadura</taxon>
    </lineage>
</organism>
<evidence type="ECO:0000313" key="3">
    <source>
        <dbReference type="Proteomes" id="UP000282674"/>
    </source>
</evidence>
<reference evidence="2 3" key="1">
    <citation type="submission" date="2018-10" db="EMBL/GenBank/DDBJ databases">
        <title>Isolation from soil.</title>
        <authorList>
            <person name="Hu J."/>
        </authorList>
    </citation>
    <scope>NUCLEOTIDE SEQUENCE [LARGE SCALE GENOMIC DNA]</scope>
    <source>
        <strain evidence="2 3">NEAU-Ht49</strain>
    </source>
</reference>
<protein>
    <submittedName>
        <fullName evidence="2">ABC transporter permease</fullName>
    </submittedName>
</protein>
<dbReference type="PANTHER" id="PTHR37305:SF1">
    <property type="entry name" value="MEMBRANE PROTEIN"/>
    <property type="match status" value="1"/>
</dbReference>
<evidence type="ECO:0000256" key="1">
    <source>
        <dbReference type="SAM" id="Phobius"/>
    </source>
</evidence>